<dbReference type="EMBL" id="LUUJ01000076">
    <property type="protein sequence ID" value="OAI16253.1"/>
    <property type="molecule type" value="Genomic_DNA"/>
</dbReference>
<evidence type="ECO:0000313" key="1">
    <source>
        <dbReference type="EMBL" id="OAI16253.1"/>
    </source>
</evidence>
<proteinExistence type="predicted"/>
<gene>
    <name evidence="1" type="ORF">A1507_11890</name>
</gene>
<dbReference type="Proteomes" id="UP000077857">
    <property type="component" value="Unassembled WGS sequence"/>
</dbReference>
<dbReference type="OrthoDB" id="20264at403"/>
<name>A0A177NFM7_9GAMM</name>
<dbReference type="AlphaFoldDB" id="A0A177NFM7"/>
<dbReference type="RefSeq" id="WP_064040437.1">
    <property type="nucleotide sequence ID" value="NZ_LUUJ01000076.1"/>
</dbReference>
<reference evidence="1 2" key="1">
    <citation type="submission" date="2016-03" db="EMBL/GenBank/DDBJ databases">
        <authorList>
            <person name="Ploux O."/>
        </authorList>
    </citation>
    <scope>NUCLEOTIDE SEQUENCE [LARGE SCALE GENOMIC DNA]</scope>
    <source>
        <strain evidence="1 2">R-45378</strain>
    </source>
</reference>
<comment type="caution">
    <text evidence="1">The sequence shown here is derived from an EMBL/GenBank/DDBJ whole genome shotgun (WGS) entry which is preliminary data.</text>
</comment>
<organism evidence="1 2">
    <name type="scientific">Methylomonas koyamae</name>
    <dbReference type="NCBI Taxonomy" id="702114"/>
    <lineage>
        <taxon>Bacteria</taxon>
        <taxon>Pseudomonadati</taxon>
        <taxon>Pseudomonadota</taxon>
        <taxon>Gammaproteobacteria</taxon>
        <taxon>Methylococcales</taxon>
        <taxon>Methylococcaceae</taxon>
        <taxon>Methylomonas</taxon>
    </lineage>
</organism>
<accession>A0A177NFM7</accession>
<sequence length="98" mass="10943">MNAQDHYRTIKGIQLVPADDNSSVTNVYIRMAGQSMTITAKCLDIKDDGQGTLSYLLLDRLIHGVNDVGFKLLRPNQADVYYSVGGCYVSELFRIDEI</sequence>
<protein>
    <submittedName>
        <fullName evidence="1">Uncharacterized protein</fullName>
    </submittedName>
</protein>
<evidence type="ECO:0000313" key="2">
    <source>
        <dbReference type="Proteomes" id="UP000077857"/>
    </source>
</evidence>